<reference evidence="1 2" key="1">
    <citation type="submission" date="2012-08" db="EMBL/GenBank/DDBJ databases">
        <title>The Genome Sequence of Barnesiella intestinihominis YIT 11860.</title>
        <authorList>
            <consortium name="The Broad Institute Genome Sequencing Platform"/>
            <person name="Earl A."/>
            <person name="Ward D."/>
            <person name="Feldgarden M."/>
            <person name="Gevers D."/>
            <person name="Morotomi M."/>
            <person name="Walker B."/>
            <person name="Young S.K."/>
            <person name="Zeng Q."/>
            <person name="Gargeya S."/>
            <person name="Fitzgerald M."/>
            <person name="Haas B."/>
            <person name="Abouelleil A."/>
            <person name="Alvarado L."/>
            <person name="Arachchi H.M."/>
            <person name="Berlin A.M."/>
            <person name="Chapman S.B."/>
            <person name="Goldberg J."/>
            <person name="Griggs A."/>
            <person name="Gujja S."/>
            <person name="Hansen M."/>
            <person name="Howarth C."/>
            <person name="Imamovic A."/>
            <person name="Larimer J."/>
            <person name="McCowen C."/>
            <person name="Montmayeur A."/>
            <person name="Murphy C."/>
            <person name="Neiman D."/>
            <person name="Pearson M."/>
            <person name="Priest M."/>
            <person name="Roberts A."/>
            <person name="Saif S."/>
            <person name="Shea T."/>
            <person name="Sisk P."/>
            <person name="Sykes S."/>
            <person name="Wortman J."/>
            <person name="Nusbaum C."/>
            <person name="Birren B."/>
        </authorList>
    </citation>
    <scope>NUCLEOTIDE SEQUENCE [LARGE SCALE GENOMIC DNA]</scope>
    <source>
        <strain evidence="1 2">YIT 11860</strain>
    </source>
</reference>
<protein>
    <submittedName>
        <fullName evidence="1">Uncharacterized protein</fullName>
    </submittedName>
</protein>
<comment type="caution">
    <text evidence="1">The sequence shown here is derived from an EMBL/GenBank/DDBJ whole genome shotgun (WGS) entry which is preliminary data.</text>
</comment>
<evidence type="ECO:0000313" key="1">
    <source>
        <dbReference type="EMBL" id="EJZ65419.1"/>
    </source>
</evidence>
<sequence length="62" mass="7386">MTAWPSFDVTISLFSQSVQKYYNNFACARFYFERIGNKCFHRGEGRGIDLLPYKEERYISSF</sequence>
<dbReference type="Proteomes" id="UP000006044">
    <property type="component" value="Unassembled WGS sequence"/>
</dbReference>
<accession>K0XC66</accession>
<organism evidence="1 2">
    <name type="scientific">Barnesiella intestinihominis YIT 11860</name>
    <dbReference type="NCBI Taxonomy" id="742726"/>
    <lineage>
        <taxon>Bacteria</taxon>
        <taxon>Pseudomonadati</taxon>
        <taxon>Bacteroidota</taxon>
        <taxon>Bacteroidia</taxon>
        <taxon>Bacteroidales</taxon>
        <taxon>Barnesiellaceae</taxon>
        <taxon>Barnesiella</taxon>
    </lineage>
</organism>
<evidence type="ECO:0000313" key="2">
    <source>
        <dbReference type="Proteomes" id="UP000006044"/>
    </source>
</evidence>
<dbReference type="EMBL" id="ADLE01000006">
    <property type="protein sequence ID" value="EJZ65419.1"/>
    <property type="molecule type" value="Genomic_DNA"/>
</dbReference>
<gene>
    <name evidence="1" type="ORF">HMPREF9448_00800</name>
</gene>
<dbReference type="AlphaFoldDB" id="K0XC66"/>
<keyword evidence="2" id="KW-1185">Reference proteome</keyword>
<dbReference type="STRING" id="742726.HMPREF9448_00800"/>
<name>K0XC66_9BACT</name>
<proteinExistence type="predicted"/>
<dbReference type="HOGENOM" id="CLU_2894899_0_0_10"/>